<dbReference type="Proteomes" id="UP000237846">
    <property type="component" value="Unassembled WGS sequence"/>
</dbReference>
<evidence type="ECO:0000256" key="1">
    <source>
        <dbReference type="SAM" id="MobiDB-lite"/>
    </source>
</evidence>
<reference evidence="3 4" key="1">
    <citation type="submission" date="2018-03" db="EMBL/GenBank/DDBJ databases">
        <title>Genomic Encyclopedia of Archaeal and Bacterial Type Strains, Phase II (KMG-II): from individual species to whole genera.</title>
        <authorList>
            <person name="Goeker M."/>
        </authorList>
    </citation>
    <scope>NUCLEOTIDE SEQUENCE [LARGE SCALE GENOMIC DNA]</scope>
    <source>
        <strain evidence="3 4">DSM 45601</strain>
    </source>
</reference>
<evidence type="ECO:0000313" key="3">
    <source>
        <dbReference type="EMBL" id="PRX90931.1"/>
    </source>
</evidence>
<organism evidence="3 4">
    <name type="scientific">Allonocardiopsis opalescens</name>
    <dbReference type="NCBI Taxonomy" id="1144618"/>
    <lineage>
        <taxon>Bacteria</taxon>
        <taxon>Bacillati</taxon>
        <taxon>Actinomycetota</taxon>
        <taxon>Actinomycetes</taxon>
        <taxon>Streptosporangiales</taxon>
        <taxon>Allonocardiopsis</taxon>
    </lineage>
</organism>
<gene>
    <name evidence="3" type="ORF">CLV72_11527</name>
</gene>
<evidence type="ECO:0000256" key="2">
    <source>
        <dbReference type="SAM" id="Phobius"/>
    </source>
</evidence>
<sequence length="331" mass="33961">MIDFRYHLVSIVAVFLALTIGIVVGTSLLQDPLLDKLNADTTALRQESEDLRDAYQTEEDLNVGAGELVDAHAAEITENLLSGSSVVLVEAPGVSTELRDALAARIGAAGGTVTGRVSFTESYIDENEFTVLDELVTQIVPEGLTLPDGGVYERAGAEVGYAVMTPDAEDERTESDQQTAQSMLASLESAGFVQLDGDPVQGAELAVLLAPEEPFAEPVTETATGAFVALAQQLDAAGVGALVVDGPGGPLPESLVAAVRAEGAEVSTFDAARGPAGQVATILALATVASGTDGQYGIGPDSDGFVPDPLPEPVPSAEPEAQESADEGNGN</sequence>
<protein>
    <submittedName>
        <fullName evidence="3">Copper transport outer membrane protein MctB</fullName>
    </submittedName>
</protein>
<keyword evidence="2" id="KW-1133">Transmembrane helix</keyword>
<dbReference type="GO" id="GO:0016020">
    <property type="term" value="C:membrane"/>
    <property type="evidence" value="ECO:0007669"/>
    <property type="project" value="InterPro"/>
</dbReference>
<accession>A0A2T0PPV0</accession>
<dbReference type="RefSeq" id="WP_170141186.1">
    <property type="nucleotide sequence ID" value="NZ_PVZC01000015.1"/>
</dbReference>
<feature type="region of interest" description="Disordered" evidence="1">
    <location>
        <begin position="293"/>
        <end position="331"/>
    </location>
</feature>
<name>A0A2T0PPV0_9ACTN</name>
<keyword evidence="4" id="KW-1185">Reference proteome</keyword>
<keyword evidence="2" id="KW-0472">Membrane</keyword>
<dbReference type="EMBL" id="PVZC01000015">
    <property type="protein sequence ID" value="PRX90931.1"/>
    <property type="molecule type" value="Genomic_DNA"/>
</dbReference>
<dbReference type="InterPro" id="IPR021522">
    <property type="entry name" value="MctB"/>
</dbReference>
<feature type="transmembrane region" description="Helical" evidence="2">
    <location>
        <begin position="6"/>
        <end position="29"/>
    </location>
</feature>
<feature type="compositionally biased region" description="Acidic residues" evidence="1">
    <location>
        <begin position="320"/>
        <end position="331"/>
    </location>
</feature>
<dbReference type="AlphaFoldDB" id="A0A2T0PPV0"/>
<dbReference type="Pfam" id="PF11382">
    <property type="entry name" value="MctB"/>
    <property type="match status" value="1"/>
</dbReference>
<keyword evidence="2" id="KW-0812">Transmembrane</keyword>
<dbReference type="GO" id="GO:0055070">
    <property type="term" value="P:copper ion homeostasis"/>
    <property type="evidence" value="ECO:0007669"/>
    <property type="project" value="InterPro"/>
</dbReference>
<proteinExistence type="predicted"/>
<comment type="caution">
    <text evidence="3">The sequence shown here is derived from an EMBL/GenBank/DDBJ whole genome shotgun (WGS) entry which is preliminary data.</text>
</comment>
<evidence type="ECO:0000313" key="4">
    <source>
        <dbReference type="Proteomes" id="UP000237846"/>
    </source>
</evidence>